<dbReference type="InterPro" id="IPR002912">
    <property type="entry name" value="ACT_dom"/>
</dbReference>
<reference evidence="2" key="1">
    <citation type="submission" date="2018-06" db="EMBL/GenBank/DDBJ databases">
        <authorList>
            <person name="Zhirakovskaya E."/>
        </authorList>
    </citation>
    <scope>NUCLEOTIDE SEQUENCE</scope>
</reference>
<dbReference type="InterPro" id="IPR050990">
    <property type="entry name" value="UPF0237/GcvR_regulator"/>
</dbReference>
<dbReference type="InterPro" id="IPR016867">
    <property type="entry name" value="GcvR"/>
</dbReference>
<dbReference type="Gene3D" id="3.30.70.260">
    <property type="match status" value="2"/>
</dbReference>
<dbReference type="PANTHER" id="PTHR34875">
    <property type="entry name" value="UPF0237 PROTEIN MJ1558"/>
    <property type="match status" value="1"/>
</dbReference>
<dbReference type="CDD" id="cd04869">
    <property type="entry name" value="ACT_GcvR_2"/>
    <property type="match status" value="1"/>
</dbReference>
<proteinExistence type="predicted"/>
<evidence type="ECO:0000313" key="2">
    <source>
        <dbReference type="EMBL" id="VAW98074.1"/>
    </source>
</evidence>
<dbReference type="AlphaFoldDB" id="A0A3B1AVR7"/>
<name>A0A3B1AVR7_9ZZZZ</name>
<dbReference type="PROSITE" id="PS51671">
    <property type="entry name" value="ACT"/>
    <property type="match status" value="1"/>
</dbReference>
<dbReference type="CDD" id="cd04893">
    <property type="entry name" value="ACT_GcvR_1"/>
    <property type="match status" value="1"/>
</dbReference>
<accession>A0A3B1AVR7</accession>
<dbReference type="InterPro" id="IPR045865">
    <property type="entry name" value="ACT-like_dom_sf"/>
</dbReference>
<gene>
    <name evidence="2" type="ORF">MNBD_GAMMA20-67</name>
</gene>
<organism evidence="2">
    <name type="scientific">hydrothermal vent metagenome</name>
    <dbReference type="NCBI Taxonomy" id="652676"/>
    <lineage>
        <taxon>unclassified sequences</taxon>
        <taxon>metagenomes</taxon>
        <taxon>ecological metagenomes</taxon>
    </lineage>
</organism>
<dbReference type="PIRSF" id="PIRSF028103">
    <property type="entry name" value="GcvR"/>
    <property type="match status" value="1"/>
</dbReference>
<dbReference type="PANTHER" id="PTHR34875:SF5">
    <property type="entry name" value="GLYCINE CLEAVAGE SYSTEM TRANSCRIPTIONAL REPRESSOR"/>
    <property type="match status" value="1"/>
</dbReference>
<dbReference type="GO" id="GO:0006355">
    <property type="term" value="P:regulation of DNA-templated transcription"/>
    <property type="evidence" value="ECO:0007669"/>
    <property type="project" value="InterPro"/>
</dbReference>
<dbReference type="EMBL" id="UOFU01000137">
    <property type="protein sequence ID" value="VAW98074.1"/>
    <property type="molecule type" value="Genomic_DNA"/>
</dbReference>
<evidence type="ECO:0000259" key="1">
    <source>
        <dbReference type="PROSITE" id="PS51671"/>
    </source>
</evidence>
<feature type="domain" description="ACT" evidence="1">
    <location>
        <begin position="93"/>
        <end position="176"/>
    </location>
</feature>
<dbReference type="Pfam" id="PF13740">
    <property type="entry name" value="ACT_6"/>
    <property type="match status" value="1"/>
</dbReference>
<dbReference type="SUPFAM" id="SSF55021">
    <property type="entry name" value="ACT-like"/>
    <property type="match status" value="2"/>
</dbReference>
<protein>
    <submittedName>
        <fullName evidence="2">Glycine cleavage system transcriptional antiactivator GcvR</fullName>
    </submittedName>
</protein>
<sequence length="176" mass="19153">MENYLVITALGEDRPGIVGQLSEAVLDSGCNIIDSRMTVLGGEFAVILMAGGKWNQLAKLEDSLPSLGKRLDLTIINKRTTDNSPATDLMPYTVEVITLDQPGIVYRLSSFFASRNINIQELNTTRYAAAHTGTPMFALSLTANVPASVHIATLRDEFLDFCEAQNMDATLEPSKS</sequence>
<dbReference type="FunFam" id="3.30.70.260:FF:000005">
    <property type="entry name" value="Glycine cleavage system transcriptional repressor"/>
    <property type="match status" value="1"/>
</dbReference>